<dbReference type="SMART" id="SM00739">
    <property type="entry name" value="KOW"/>
    <property type="match status" value="1"/>
</dbReference>
<name>A0A1Y2FNL1_PROLT</name>
<dbReference type="PROSITE" id="PS01108">
    <property type="entry name" value="RIBOSOMAL_L24"/>
    <property type="match status" value="1"/>
</dbReference>
<keyword evidence="2" id="KW-0689">Ribosomal protein</keyword>
<organism evidence="5 6">
    <name type="scientific">Protomyces lactucae-debilis</name>
    <dbReference type="NCBI Taxonomy" id="2754530"/>
    <lineage>
        <taxon>Eukaryota</taxon>
        <taxon>Fungi</taxon>
        <taxon>Dikarya</taxon>
        <taxon>Ascomycota</taxon>
        <taxon>Taphrinomycotina</taxon>
        <taxon>Taphrinomycetes</taxon>
        <taxon>Taphrinales</taxon>
        <taxon>Protomycetaceae</taxon>
        <taxon>Protomyces</taxon>
    </lineage>
</organism>
<dbReference type="RefSeq" id="XP_040727063.1">
    <property type="nucleotide sequence ID" value="XM_040867576.1"/>
</dbReference>
<dbReference type="GO" id="GO:0005840">
    <property type="term" value="C:ribosome"/>
    <property type="evidence" value="ECO:0007669"/>
    <property type="project" value="UniProtKB-KW"/>
</dbReference>
<evidence type="ECO:0000256" key="3">
    <source>
        <dbReference type="ARBA" id="ARBA00023274"/>
    </source>
</evidence>
<reference evidence="5 6" key="1">
    <citation type="submission" date="2016-07" db="EMBL/GenBank/DDBJ databases">
        <title>Pervasive Adenine N6-methylation of Active Genes in Fungi.</title>
        <authorList>
            <consortium name="DOE Joint Genome Institute"/>
            <person name="Mondo S.J."/>
            <person name="Dannebaum R.O."/>
            <person name="Kuo R.C."/>
            <person name="Labutti K."/>
            <person name="Haridas S."/>
            <person name="Kuo A."/>
            <person name="Salamov A."/>
            <person name="Ahrendt S.R."/>
            <person name="Lipzen A."/>
            <person name="Sullivan W."/>
            <person name="Andreopoulos W.B."/>
            <person name="Clum A."/>
            <person name="Lindquist E."/>
            <person name="Daum C."/>
            <person name="Ramamoorthy G.K."/>
            <person name="Gryganskyi A."/>
            <person name="Culley D."/>
            <person name="Magnuson J.K."/>
            <person name="James T.Y."/>
            <person name="O'Malley M.A."/>
            <person name="Stajich J.E."/>
            <person name="Spatafora J.W."/>
            <person name="Visel A."/>
            <person name="Grigoriev I.V."/>
        </authorList>
    </citation>
    <scope>NUCLEOTIDE SEQUENCE [LARGE SCALE GENOMIC DNA]</scope>
    <source>
        <strain evidence="5 6">12-1054</strain>
    </source>
</reference>
<dbReference type="HAMAP" id="MF_01326_B">
    <property type="entry name" value="Ribosomal_uL24_B"/>
    <property type="match status" value="1"/>
</dbReference>
<feature type="domain" description="KOW" evidence="4">
    <location>
        <begin position="18"/>
        <end position="45"/>
    </location>
</feature>
<dbReference type="AlphaFoldDB" id="A0A1Y2FNL1"/>
<accession>A0A1Y2FNL1</accession>
<dbReference type="OrthoDB" id="359154at2759"/>
<dbReference type="InterPro" id="IPR014722">
    <property type="entry name" value="Rib_uL2_dom2"/>
</dbReference>
<comment type="similarity">
    <text evidence="1">Belongs to the universal ribosomal protein uL24 family.</text>
</comment>
<dbReference type="GO" id="GO:0003723">
    <property type="term" value="F:RNA binding"/>
    <property type="evidence" value="ECO:0007669"/>
    <property type="project" value="InterPro"/>
</dbReference>
<evidence type="ECO:0000256" key="2">
    <source>
        <dbReference type="ARBA" id="ARBA00022980"/>
    </source>
</evidence>
<dbReference type="STRING" id="56484.A0A1Y2FNL1"/>
<dbReference type="InterPro" id="IPR005825">
    <property type="entry name" value="Ribosomal_uL24_CS"/>
</dbReference>
<evidence type="ECO:0000313" key="5">
    <source>
        <dbReference type="EMBL" id="ORY85581.1"/>
    </source>
</evidence>
<protein>
    <submittedName>
        <fullName evidence="5">Translation protein SH3-like domain-containing protein</fullName>
    </submittedName>
</protein>
<dbReference type="InterPro" id="IPR041988">
    <property type="entry name" value="Ribosomal_uL24_KOW"/>
</dbReference>
<proteinExistence type="inferred from homology"/>
<dbReference type="GO" id="GO:0006412">
    <property type="term" value="P:translation"/>
    <property type="evidence" value="ECO:0007669"/>
    <property type="project" value="InterPro"/>
</dbReference>
<evidence type="ECO:0000256" key="1">
    <source>
        <dbReference type="ARBA" id="ARBA00010618"/>
    </source>
</evidence>
<evidence type="ECO:0000259" key="4">
    <source>
        <dbReference type="SMART" id="SM00739"/>
    </source>
</evidence>
<dbReference type="PANTHER" id="PTHR12903">
    <property type="entry name" value="MITOCHONDRIAL RIBOSOMAL PROTEIN L24"/>
    <property type="match status" value="1"/>
</dbReference>
<dbReference type="EMBL" id="MCFI01000004">
    <property type="protein sequence ID" value="ORY85581.1"/>
    <property type="molecule type" value="Genomic_DNA"/>
</dbReference>
<dbReference type="CDD" id="cd06089">
    <property type="entry name" value="KOW_RPL26"/>
    <property type="match status" value="1"/>
</dbReference>
<dbReference type="GO" id="GO:0003735">
    <property type="term" value="F:structural constituent of ribosome"/>
    <property type="evidence" value="ECO:0007669"/>
    <property type="project" value="InterPro"/>
</dbReference>
<dbReference type="OMA" id="RAWAYNK"/>
<comment type="caution">
    <text evidence="5">The sequence shown here is derived from an EMBL/GenBank/DDBJ whole genome shotgun (WGS) entry which is preliminary data.</text>
</comment>
<dbReference type="GO" id="GO:1990904">
    <property type="term" value="C:ribonucleoprotein complex"/>
    <property type="evidence" value="ECO:0007669"/>
    <property type="project" value="UniProtKB-KW"/>
</dbReference>
<keyword evidence="3" id="KW-0687">Ribonucleoprotein</keyword>
<dbReference type="Proteomes" id="UP000193685">
    <property type="component" value="Unassembled WGS sequence"/>
</dbReference>
<dbReference type="Pfam" id="PF22682">
    <property type="entry name" value="Ribosomal_uL24m-like"/>
    <property type="match status" value="1"/>
</dbReference>
<dbReference type="InterPro" id="IPR003256">
    <property type="entry name" value="Ribosomal_uL24"/>
</dbReference>
<dbReference type="InterPro" id="IPR008991">
    <property type="entry name" value="Translation_prot_SH3-like_sf"/>
</dbReference>
<dbReference type="SUPFAM" id="SSF50104">
    <property type="entry name" value="Translation proteins SH3-like domain"/>
    <property type="match status" value="1"/>
</dbReference>
<gene>
    <name evidence="5" type="ORF">BCR37DRAFT_344632</name>
</gene>
<sequence>MKAAKKAVKPRDRIKFWNIAVGDTVRVITGPQRGTTGRVIELHKERNKITVGGVNIIKKTLPLFLSSESGLETQKFEYAAPIHYSNVQLVGDIPVTLGAKETRSVVVKRVLRGKTFFNKDKKMLTWRRWIPGENLFLPWPKREQDEVSGPMDTTEAEVSANTYLETLYASPVPTGLEDELRNKYSRFTREKRERAALSEVPVAEVEGIEEDVAAPKRYVPKNRDPLKGLSPAAIDTLAQSMKRL</sequence>
<keyword evidence="6" id="KW-1185">Reference proteome</keyword>
<dbReference type="Gene3D" id="2.30.30.30">
    <property type="match status" value="1"/>
</dbReference>
<dbReference type="GeneID" id="63784175"/>
<dbReference type="InterPro" id="IPR005824">
    <property type="entry name" value="KOW"/>
</dbReference>
<evidence type="ECO:0000313" key="6">
    <source>
        <dbReference type="Proteomes" id="UP000193685"/>
    </source>
</evidence>